<dbReference type="GO" id="GO:0010181">
    <property type="term" value="F:FMN binding"/>
    <property type="evidence" value="ECO:0007669"/>
    <property type="project" value="TreeGrafter"/>
</dbReference>
<dbReference type="Pfam" id="PF02525">
    <property type="entry name" value="Flavodoxin_2"/>
    <property type="match status" value="1"/>
</dbReference>
<dbReference type="RefSeq" id="WP_028790921.1">
    <property type="nucleotide sequence ID" value="NZ_JPVT01000286.1"/>
</dbReference>
<dbReference type="Proteomes" id="UP000029381">
    <property type="component" value="Unassembled WGS sequence"/>
</dbReference>
<feature type="domain" description="Flavodoxin-like fold" evidence="2">
    <location>
        <begin position="1"/>
        <end position="168"/>
    </location>
</feature>
<dbReference type="InterPro" id="IPR003680">
    <property type="entry name" value="Flavodoxin_fold"/>
</dbReference>
<dbReference type="EMBL" id="JPVT01000286">
    <property type="protein sequence ID" value="KFN88981.1"/>
    <property type="molecule type" value="Genomic_DNA"/>
</dbReference>
<dbReference type="GO" id="GO:0009055">
    <property type="term" value="F:electron transfer activity"/>
    <property type="evidence" value="ECO:0007669"/>
    <property type="project" value="TreeGrafter"/>
</dbReference>
<evidence type="ECO:0000313" key="4">
    <source>
        <dbReference type="Proteomes" id="UP000029381"/>
    </source>
</evidence>
<keyword evidence="4" id="KW-1185">Reference proteome</keyword>
<gene>
    <name evidence="3" type="ORF">TMU3MR103_2305</name>
</gene>
<dbReference type="PANTHER" id="PTHR47307">
    <property type="entry name" value="GLUTATHIONE-REGULATED POTASSIUM-EFFLUX SYSTEM ANCILLARY PROTEIN KEFG"/>
    <property type="match status" value="1"/>
</dbReference>
<organism evidence="3 4">
    <name type="scientific">Tetragenococcus muriaticus 3MR10-3</name>
    <dbReference type="NCBI Taxonomy" id="1302648"/>
    <lineage>
        <taxon>Bacteria</taxon>
        <taxon>Bacillati</taxon>
        <taxon>Bacillota</taxon>
        <taxon>Bacilli</taxon>
        <taxon>Lactobacillales</taxon>
        <taxon>Enterococcaceae</taxon>
        <taxon>Tetragenococcus</taxon>
    </lineage>
</organism>
<dbReference type="InterPro" id="IPR046980">
    <property type="entry name" value="KefG/KefF"/>
</dbReference>
<proteinExistence type="predicted"/>
<dbReference type="PANTHER" id="PTHR47307:SF1">
    <property type="entry name" value="GLUTATHIONE-REGULATED POTASSIUM-EFFLUX SYSTEM ANCILLARY PROTEIN KEFG"/>
    <property type="match status" value="1"/>
</dbReference>
<comment type="caution">
    <text evidence="3">The sequence shown here is derived from an EMBL/GenBank/DDBJ whole genome shotgun (WGS) entry which is preliminary data.</text>
</comment>
<dbReference type="AlphaFoldDB" id="A0A091BTL1"/>
<dbReference type="PATRIC" id="fig|1302648.3.peg.2240"/>
<dbReference type="InterPro" id="IPR029039">
    <property type="entry name" value="Flavoprotein-like_sf"/>
</dbReference>
<evidence type="ECO:0000313" key="3">
    <source>
        <dbReference type="EMBL" id="KFN88981.1"/>
    </source>
</evidence>
<reference evidence="3 4" key="1">
    <citation type="submission" date="2014-08" db="EMBL/GenBank/DDBJ databases">
        <title>Genome sequence of Tetragenococcus muriaticus.</title>
        <authorList>
            <person name="Chuea-nongthon C."/>
            <person name="Rodtong S."/>
            <person name="Yongsawatdigul J."/>
            <person name="Steele J.L."/>
            <person name="Liu X.-y."/>
            <person name="Speers J."/>
            <person name="Glasner J.D."/>
            <person name="Neeno-Eckwall E.C."/>
        </authorList>
    </citation>
    <scope>NUCLEOTIDE SEQUENCE [LARGE SCALE GENOMIC DNA]</scope>
    <source>
        <strain evidence="3 4">3MR10-3</strain>
    </source>
</reference>
<accession>A0A091BTL1</accession>
<name>A0A091BTL1_9ENTE</name>
<dbReference type="Gene3D" id="3.40.50.360">
    <property type="match status" value="1"/>
</dbReference>
<evidence type="ECO:0000259" key="2">
    <source>
        <dbReference type="Pfam" id="PF02525"/>
    </source>
</evidence>
<dbReference type="GO" id="GO:0003955">
    <property type="term" value="F:NAD(P)H dehydrogenase (quinone) activity"/>
    <property type="evidence" value="ECO:0007669"/>
    <property type="project" value="TreeGrafter"/>
</dbReference>
<protein>
    <submittedName>
        <fullName evidence="3">NAD(P)H oxidoreductase/putative NADPH-quinone reductase/flavodoxin 2</fullName>
        <ecNumber evidence="3">1.6.99.-</ecNumber>
    </submittedName>
</protein>
<evidence type="ECO:0000256" key="1">
    <source>
        <dbReference type="ARBA" id="ARBA00023002"/>
    </source>
</evidence>
<keyword evidence="1 3" id="KW-0560">Oxidoreductase</keyword>
<dbReference type="SUPFAM" id="SSF52218">
    <property type="entry name" value="Flavoproteins"/>
    <property type="match status" value="1"/>
</dbReference>
<sequence length="178" mass="20318">MKTLVLVFHPNITESRGNRHLLQEIEKYSDVTIHDVYASYPDGKIDVELEQQLVENHDRIIFQFPFYWYSAPALLKKWLEEVIAHGWAFGTNGDKMKDKEFLPAVTTGVDEEGYTPDGLVKFNVSELLRPLEATTHFVGAYYLAPFTVHGVGHQSDEELSQKAQEYVDYALSPELIAV</sequence>
<dbReference type="EC" id="1.6.99.-" evidence="3"/>